<dbReference type="HOGENOM" id="CLU_004498_8_2_1"/>
<sequence>MMNLKSAACLLSLAAGAVASPAPAIEDHIRFTGPSTVSSDSVHNVHITFGDAVPEGRVSVVYGDCDMTDSGDRHHEVASLDLKRDARPDRLVWVVPQDAAHGGCLHAYSESGRLGKSNPIDITISFRKRQLLSEIGDANGVWFDGVRYLESRNLTAIETEAAKSKRIAIVGGGMSGLMTSLLLNSVGMHNWHIIESSQRIGGRVRTKYLAGTAPEDYQYQEMGPMRFPVSVRYADTSETLDIQDHKMVFQLADVLNEMNHNSSELAVRFIPWYQSSPNAPANSRGARTPEGLIPTRAQISANASLSNPAPQPVNPEGVSEGRSAISQLIDLSPERMRNISTNVFQAHRDAIDRGLFDWSEAHYLRYVLELDDDTVDFLAGSSNGPMWGSWYDSVYFAATTWRTIDKGLDSLPRAFAPHVRCKTTFGRKITEMSFDNATSKVTLGWRDDPFEMTPQTEEYDYAMVTVPFSKVRLWRTPTYSSLLSRAINTLNYQQSCKVALHYRTRFWETQENPIFGGCGSTDIPGVGSVCYPAYEINSTRPGVILGSYASGVSARSVAALSEEDHVALIQRAMVEAHGEVANEQFTGNYDRQCWETDEHQAGAWASPTVGQQDLYIPAYHRTEFNTIFIGEHTSITHAWIFSALESSVRGVVQMLLDLGLVDEAKEIVDTWMARWVTV</sequence>
<dbReference type="Pfam" id="PF01593">
    <property type="entry name" value="Amino_oxidase"/>
    <property type="match status" value="1"/>
</dbReference>
<accession>A0A084B0W6</accession>
<reference evidence="3 4" key="1">
    <citation type="journal article" date="2014" name="BMC Genomics">
        <title>Comparative genome sequencing reveals chemotype-specific gene clusters in the toxigenic black mold Stachybotrys.</title>
        <authorList>
            <person name="Semeiks J."/>
            <person name="Borek D."/>
            <person name="Otwinowski Z."/>
            <person name="Grishin N.V."/>
        </authorList>
    </citation>
    <scope>NUCLEOTIDE SEQUENCE [LARGE SCALE GENOMIC DNA]</scope>
    <source>
        <strain evidence="4">CBS 109288 / IBT 7711</strain>
    </source>
</reference>
<keyword evidence="1" id="KW-0732">Signal</keyword>
<organism evidence="3 4">
    <name type="scientific">Stachybotrys chartarum (strain CBS 109288 / IBT 7711)</name>
    <name type="common">Toxic black mold</name>
    <name type="synonym">Stilbospora chartarum</name>
    <dbReference type="NCBI Taxonomy" id="1280523"/>
    <lineage>
        <taxon>Eukaryota</taxon>
        <taxon>Fungi</taxon>
        <taxon>Dikarya</taxon>
        <taxon>Ascomycota</taxon>
        <taxon>Pezizomycotina</taxon>
        <taxon>Sordariomycetes</taxon>
        <taxon>Hypocreomycetidae</taxon>
        <taxon>Hypocreales</taxon>
        <taxon>Stachybotryaceae</taxon>
        <taxon>Stachybotrys</taxon>
    </lineage>
</organism>
<dbReference type="InterPro" id="IPR002937">
    <property type="entry name" value="Amino_oxidase"/>
</dbReference>
<dbReference type="GO" id="GO:0001716">
    <property type="term" value="F:L-amino-acid oxidase activity"/>
    <property type="evidence" value="ECO:0007669"/>
    <property type="project" value="TreeGrafter"/>
</dbReference>
<evidence type="ECO:0000259" key="2">
    <source>
        <dbReference type="Pfam" id="PF01593"/>
    </source>
</evidence>
<dbReference type="InterPro" id="IPR050281">
    <property type="entry name" value="Flavin_monoamine_oxidase"/>
</dbReference>
<dbReference type="GO" id="GO:0009063">
    <property type="term" value="P:amino acid catabolic process"/>
    <property type="evidence" value="ECO:0007669"/>
    <property type="project" value="TreeGrafter"/>
</dbReference>
<dbReference type="Proteomes" id="UP000028045">
    <property type="component" value="Unassembled WGS sequence"/>
</dbReference>
<dbReference type="Gene3D" id="3.50.50.60">
    <property type="entry name" value="FAD/NAD(P)-binding domain"/>
    <property type="match status" value="1"/>
</dbReference>
<dbReference type="AlphaFoldDB" id="A0A084B0W6"/>
<dbReference type="SUPFAM" id="SSF51905">
    <property type="entry name" value="FAD/NAD(P)-binding domain"/>
    <property type="match status" value="1"/>
</dbReference>
<name>A0A084B0W6_STACB</name>
<proteinExistence type="predicted"/>
<keyword evidence="4" id="KW-1185">Reference proteome</keyword>
<feature type="chain" id="PRO_5001771284" description="Amine oxidase domain-containing protein" evidence="1">
    <location>
        <begin position="20"/>
        <end position="678"/>
    </location>
</feature>
<evidence type="ECO:0000256" key="1">
    <source>
        <dbReference type="SAM" id="SignalP"/>
    </source>
</evidence>
<evidence type="ECO:0000313" key="3">
    <source>
        <dbReference type="EMBL" id="KEY71195.1"/>
    </source>
</evidence>
<feature type="signal peptide" evidence="1">
    <location>
        <begin position="1"/>
        <end position="19"/>
    </location>
</feature>
<protein>
    <recommendedName>
        <fullName evidence="2">Amine oxidase domain-containing protein</fullName>
    </recommendedName>
</protein>
<dbReference type="Gene3D" id="3.90.660.10">
    <property type="match status" value="1"/>
</dbReference>
<dbReference type="SUPFAM" id="SSF54373">
    <property type="entry name" value="FAD-linked reductases, C-terminal domain"/>
    <property type="match status" value="1"/>
</dbReference>
<dbReference type="EMBL" id="KL648338">
    <property type="protein sequence ID" value="KEY71195.1"/>
    <property type="molecule type" value="Genomic_DNA"/>
</dbReference>
<dbReference type="OrthoDB" id="7777654at2759"/>
<dbReference type="Gene3D" id="1.20.1440.240">
    <property type="match status" value="1"/>
</dbReference>
<feature type="domain" description="Amine oxidase" evidence="2">
    <location>
        <begin position="174"/>
        <end position="654"/>
    </location>
</feature>
<dbReference type="InterPro" id="IPR036188">
    <property type="entry name" value="FAD/NAD-bd_sf"/>
</dbReference>
<dbReference type="PANTHER" id="PTHR10742">
    <property type="entry name" value="FLAVIN MONOAMINE OXIDASE"/>
    <property type="match status" value="1"/>
</dbReference>
<evidence type="ECO:0000313" key="4">
    <source>
        <dbReference type="Proteomes" id="UP000028045"/>
    </source>
</evidence>
<dbReference type="PANTHER" id="PTHR10742:SF382">
    <property type="entry name" value="AMINE OXIDASE DOMAIN-CONTAINING PROTEIN"/>
    <property type="match status" value="1"/>
</dbReference>
<gene>
    <name evidence="3" type="ORF">S7711_02306</name>
</gene>